<protein>
    <submittedName>
        <fullName evidence="2">DUF2815 family protein</fullName>
    </submittedName>
</protein>
<accession>A0A8I0N577</accession>
<dbReference type="InterPro" id="IPR012340">
    <property type="entry name" value="NA-bd_OB-fold"/>
</dbReference>
<dbReference type="AlphaFoldDB" id="A0A8I0N577"/>
<dbReference type="Pfam" id="PF10991">
    <property type="entry name" value="Enc34_ssDNA-bd"/>
    <property type="match status" value="1"/>
</dbReference>
<sequence length="212" mass="23409">MSTVVVPASLKKSFKSEKSGNLILPAGRLMYASLFTATRPSKSETNPKKFQYQATVLLPADVDLTALENEIKDLFESNTPEAKRATTKWRNPILKTADEGSLAIYAEDYPYMIRANSKQFQKDGKERPRPAVVDSQGQDVDESRDPEECYNGRWARLSLNPYWYPANDGIAGVSAGLVNAQLLWHDDPLAGGKAKASSDFEAVDDATLGDFE</sequence>
<reference evidence="2" key="1">
    <citation type="submission" date="2020-09" db="EMBL/GenBank/DDBJ databases">
        <authorList>
            <person name="Dalcin Martins P."/>
        </authorList>
    </citation>
    <scope>NUCLEOTIDE SEQUENCE</scope>
    <source>
        <strain evidence="2">MAG47</strain>
    </source>
</reference>
<feature type="compositionally biased region" description="Basic and acidic residues" evidence="1">
    <location>
        <begin position="120"/>
        <end position="129"/>
    </location>
</feature>
<dbReference type="InterPro" id="IPR022595">
    <property type="entry name" value="Enc34_ssDNA-bd"/>
</dbReference>
<feature type="region of interest" description="Disordered" evidence="1">
    <location>
        <begin position="119"/>
        <end position="147"/>
    </location>
</feature>
<evidence type="ECO:0000256" key="1">
    <source>
        <dbReference type="SAM" id="MobiDB-lite"/>
    </source>
</evidence>
<evidence type="ECO:0000313" key="2">
    <source>
        <dbReference type="EMBL" id="MBE0561812.1"/>
    </source>
</evidence>
<gene>
    <name evidence="2" type="ORF">IH622_13500</name>
</gene>
<name>A0A8I0N577_BRUAN</name>
<comment type="caution">
    <text evidence="2">The sequence shown here is derived from an EMBL/GenBank/DDBJ whole genome shotgun (WGS) entry which is preliminary data.</text>
</comment>
<evidence type="ECO:0000313" key="3">
    <source>
        <dbReference type="Proteomes" id="UP000642265"/>
    </source>
</evidence>
<proteinExistence type="predicted"/>
<organism evidence="2 3">
    <name type="scientific">Brucella anthropi</name>
    <name type="common">Ochrobactrum anthropi</name>
    <dbReference type="NCBI Taxonomy" id="529"/>
    <lineage>
        <taxon>Bacteria</taxon>
        <taxon>Pseudomonadati</taxon>
        <taxon>Pseudomonadota</taxon>
        <taxon>Alphaproteobacteria</taxon>
        <taxon>Hyphomicrobiales</taxon>
        <taxon>Brucellaceae</taxon>
        <taxon>Brucella/Ochrobactrum group</taxon>
        <taxon>Brucella</taxon>
    </lineage>
</organism>
<dbReference type="Proteomes" id="UP000642265">
    <property type="component" value="Unassembled WGS sequence"/>
</dbReference>
<reference evidence="2" key="2">
    <citation type="submission" date="2020-10" db="EMBL/GenBank/DDBJ databases">
        <title>Enrichment of novel Verrucomicrobia, Bacteroidetes and Krumholzibacteria in an oxygen-limited, methane- and iron-fed bioreactor inoculated with Bothnian Sea sediments.</title>
        <authorList>
            <person name="Martins P.D."/>
            <person name="de Jong A."/>
            <person name="Lenstra W.K."/>
            <person name="van Helmond N.A.G.M."/>
            <person name="Slomp C.P."/>
            <person name="Jetten M.S.M."/>
            <person name="Welte C.U."/>
            <person name="Rasigraf O."/>
        </authorList>
    </citation>
    <scope>NUCLEOTIDE SEQUENCE</scope>
    <source>
        <strain evidence="2">MAG47</strain>
    </source>
</reference>
<dbReference type="SUPFAM" id="SSF50249">
    <property type="entry name" value="Nucleic acid-binding proteins"/>
    <property type="match status" value="1"/>
</dbReference>
<dbReference type="Gene3D" id="2.40.50.140">
    <property type="entry name" value="Nucleic acid-binding proteins"/>
    <property type="match status" value="1"/>
</dbReference>
<dbReference type="EMBL" id="JACZKO010000038">
    <property type="protein sequence ID" value="MBE0561812.1"/>
    <property type="molecule type" value="Genomic_DNA"/>
</dbReference>